<dbReference type="PANTHER" id="PTHR15256">
    <property type="entry name" value="INTEGRAL MEMBRANE PROTEIN DGCR2/IDD"/>
    <property type="match status" value="1"/>
</dbReference>
<reference evidence="3" key="2">
    <citation type="submission" date="2017-10" db="EMBL/GenBank/DDBJ databases">
        <title>Ladona fulva Genome sequencing and assembly.</title>
        <authorList>
            <person name="Murali S."/>
            <person name="Richards S."/>
            <person name="Bandaranaike D."/>
            <person name="Bellair M."/>
            <person name="Blankenburg K."/>
            <person name="Chao H."/>
            <person name="Dinh H."/>
            <person name="Doddapaneni H."/>
            <person name="Dugan-Rocha S."/>
            <person name="Elkadiri S."/>
            <person name="Gnanaolivu R."/>
            <person name="Hernandez B."/>
            <person name="Skinner E."/>
            <person name="Javaid M."/>
            <person name="Lee S."/>
            <person name="Li M."/>
            <person name="Ming W."/>
            <person name="Munidasa M."/>
            <person name="Muniz J."/>
            <person name="Nguyen L."/>
            <person name="Hughes D."/>
            <person name="Osuji N."/>
            <person name="Pu L.-L."/>
            <person name="Puazo M."/>
            <person name="Qu C."/>
            <person name="Quiroz J."/>
            <person name="Raj R."/>
            <person name="Weissenberger G."/>
            <person name="Xin Y."/>
            <person name="Zou X."/>
            <person name="Han Y."/>
            <person name="Worley K."/>
            <person name="Muzny D."/>
            <person name="Gibbs R."/>
        </authorList>
    </citation>
    <scope>NUCLEOTIDE SEQUENCE</scope>
    <source>
        <strain evidence="3">Sampled in the wild</strain>
    </source>
</reference>
<keyword evidence="4" id="KW-1185">Reference proteome</keyword>
<dbReference type="InterPro" id="IPR042378">
    <property type="entry name" value="IDD"/>
</dbReference>
<dbReference type="Proteomes" id="UP000792457">
    <property type="component" value="Unassembled WGS sequence"/>
</dbReference>
<evidence type="ECO:0000313" key="3">
    <source>
        <dbReference type="EMBL" id="KAG8222479.1"/>
    </source>
</evidence>
<dbReference type="PANTHER" id="PTHR15256:SF6">
    <property type="entry name" value="INTEGRAL MEMBRANE PROTEIN DGCR2_IDD"/>
    <property type="match status" value="1"/>
</dbReference>
<accession>A0A8K0JUH9</accession>
<keyword evidence="2" id="KW-0472">Membrane</keyword>
<protein>
    <recommendedName>
        <fullName evidence="5">Integral membrane protein DGCR2/IDD</fullName>
    </recommendedName>
</protein>
<dbReference type="AlphaFoldDB" id="A0A8K0JUH9"/>
<evidence type="ECO:0000256" key="2">
    <source>
        <dbReference type="SAM" id="Phobius"/>
    </source>
</evidence>
<organism evidence="3 4">
    <name type="scientific">Ladona fulva</name>
    <name type="common">Scarce chaser dragonfly</name>
    <name type="synonym">Libellula fulva</name>
    <dbReference type="NCBI Taxonomy" id="123851"/>
    <lineage>
        <taxon>Eukaryota</taxon>
        <taxon>Metazoa</taxon>
        <taxon>Ecdysozoa</taxon>
        <taxon>Arthropoda</taxon>
        <taxon>Hexapoda</taxon>
        <taxon>Insecta</taxon>
        <taxon>Pterygota</taxon>
        <taxon>Palaeoptera</taxon>
        <taxon>Odonata</taxon>
        <taxon>Epiprocta</taxon>
        <taxon>Anisoptera</taxon>
        <taxon>Libelluloidea</taxon>
        <taxon>Libellulidae</taxon>
        <taxon>Ladona</taxon>
    </lineage>
</organism>
<dbReference type="EMBL" id="KZ308135">
    <property type="protein sequence ID" value="KAG8222479.1"/>
    <property type="molecule type" value="Genomic_DNA"/>
</dbReference>
<evidence type="ECO:0000313" key="4">
    <source>
        <dbReference type="Proteomes" id="UP000792457"/>
    </source>
</evidence>
<name>A0A8K0JUH9_LADFU</name>
<keyword evidence="2" id="KW-0812">Transmembrane</keyword>
<gene>
    <name evidence="3" type="ORF">J437_LFUL000841</name>
</gene>
<dbReference type="OrthoDB" id="6288751at2759"/>
<feature type="transmembrane region" description="Helical" evidence="2">
    <location>
        <begin position="171"/>
        <end position="192"/>
    </location>
</feature>
<feature type="transmembrane region" description="Helical" evidence="2">
    <location>
        <begin position="127"/>
        <end position="150"/>
    </location>
</feature>
<comment type="caution">
    <text evidence="3">The sequence shown here is derived from an EMBL/GenBank/DDBJ whole genome shotgun (WGS) entry which is preliminary data.</text>
</comment>
<evidence type="ECO:0008006" key="5">
    <source>
        <dbReference type="Google" id="ProtNLM"/>
    </source>
</evidence>
<dbReference type="GO" id="GO:0016020">
    <property type="term" value="C:membrane"/>
    <property type="evidence" value="ECO:0007669"/>
    <property type="project" value="TreeGrafter"/>
</dbReference>
<reference evidence="3" key="1">
    <citation type="submission" date="2013-04" db="EMBL/GenBank/DDBJ databases">
        <authorList>
            <person name="Qu J."/>
            <person name="Murali S.C."/>
            <person name="Bandaranaike D."/>
            <person name="Bellair M."/>
            <person name="Blankenburg K."/>
            <person name="Chao H."/>
            <person name="Dinh H."/>
            <person name="Doddapaneni H."/>
            <person name="Downs B."/>
            <person name="Dugan-Rocha S."/>
            <person name="Elkadiri S."/>
            <person name="Gnanaolivu R.D."/>
            <person name="Hernandez B."/>
            <person name="Javaid M."/>
            <person name="Jayaseelan J.C."/>
            <person name="Lee S."/>
            <person name="Li M."/>
            <person name="Ming W."/>
            <person name="Munidasa M."/>
            <person name="Muniz J."/>
            <person name="Nguyen L."/>
            <person name="Ongeri F."/>
            <person name="Osuji N."/>
            <person name="Pu L.-L."/>
            <person name="Puazo M."/>
            <person name="Qu C."/>
            <person name="Quiroz J."/>
            <person name="Raj R."/>
            <person name="Weissenberger G."/>
            <person name="Xin Y."/>
            <person name="Zou X."/>
            <person name="Han Y."/>
            <person name="Richards S."/>
            <person name="Worley K."/>
            <person name="Muzny D."/>
            <person name="Gibbs R."/>
        </authorList>
    </citation>
    <scope>NUCLEOTIDE SEQUENCE</scope>
    <source>
        <strain evidence="3">Sampled in the wild</strain>
    </source>
</reference>
<keyword evidence="2" id="KW-1133">Transmembrane helix</keyword>
<evidence type="ECO:0000256" key="1">
    <source>
        <dbReference type="SAM" id="MobiDB-lite"/>
    </source>
</evidence>
<sequence>MEPGAIDQDLCWIHFLINKKHLNVSLDCINDVFFLLLDFVYASNGECTDLHGRTILPGLHFVPGPDTCTLCVCENGNPKWCKAVLCSPPQECTSFRLGNSCCEFICLDDTLPKTTSDGTGNENGAEFGLRLIASAVTAILCLSLLFFLIHRLRQRKIRGRQNRQLTEDQRSLGSIGYIAGSLGYLPGSIGYLSNQDHIEFHYEEPPAHYPLWKPPGNYFPRGEAPPPYEEAVAAARAEAIAAASTLCDRPSGPGNQISGRSRHREQDMQMTEVIFGVPVGVGSTSGCCSGSNTMISSVDIDTRGSIPGTEEAIRSDAFYEDVAVLPSSLVDGAMASALHEGSSSVSSHPSVHVSGVLTTPSSSSAATLVASGNLGVMNDLNKSTCSCPDDNDDYRSECENCKSAHGSRYLDQLEPNIAPHETMTLQRRPVNNPQNAAHGYTTSLTLPSQSRRLRYVKIWVMPIMIIYVM</sequence>
<feature type="region of interest" description="Disordered" evidence="1">
    <location>
        <begin position="245"/>
        <end position="265"/>
    </location>
</feature>
<proteinExistence type="predicted"/>